<evidence type="ECO:0000313" key="1">
    <source>
        <dbReference type="EMBL" id="KRY85754.1"/>
    </source>
</evidence>
<dbReference type="OrthoDB" id="5872133at2759"/>
<gene>
    <name evidence="1" type="ORF">T4D_11641</name>
</gene>
<keyword evidence="2" id="KW-1185">Reference proteome</keyword>
<evidence type="ECO:0000313" key="2">
    <source>
        <dbReference type="Proteomes" id="UP000054995"/>
    </source>
</evidence>
<accession>A0A0V1FI90</accession>
<protein>
    <submittedName>
        <fullName evidence="1">Uncharacterized protein</fullName>
    </submittedName>
</protein>
<sequence>MTFKFGTLQISIPRQPDAFFRISREIINQQRREYPHPHRTYLIITDRSIPITSTIREKDFSRKIRNF</sequence>
<comment type="caution">
    <text evidence="1">The sequence shown here is derived from an EMBL/GenBank/DDBJ whole genome shotgun (WGS) entry which is preliminary data.</text>
</comment>
<reference evidence="1 2" key="1">
    <citation type="submission" date="2015-01" db="EMBL/GenBank/DDBJ databases">
        <title>Evolution of Trichinella species and genotypes.</title>
        <authorList>
            <person name="Korhonen P.K."/>
            <person name="Edoardo P."/>
            <person name="Giuseppe L.R."/>
            <person name="Gasser R.B."/>
        </authorList>
    </citation>
    <scope>NUCLEOTIDE SEQUENCE [LARGE SCALE GENOMIC DNA]</scope>
    <source>
        <strain evidence="1">ISS470</strain>
    </source>
</reference>
<dbReference type="Proteomes" id="UP000054995">
    <property type="component" value="Unassembled WGS sequence"/>
</dbReference>
<organism evidence="1 2">
    <name type="scientific">Trichinella pseudospiralis</name>
    <name type="common">Parasitic roundworm</name>
    <dbReference type="NCBI Taxonomy" id="6337"/>
    <lineage>
        <taxon>Eukaryota</taxon>
        <taxon>Metazoa</taxon>
        <taxon>Ecdysozoa</taxon>
        <taxon>Nematoda</taxon>
        <taxon>Enoplea</taxon>
        <taxon>Dorylaimia</taxon>
        <taxon>Trichinellida</taxon>
        <taxon>Trichinellidae</taxon>
        <taxon>Trichinella</taxon>
    </lineage>
</organism>
<dbReference type="AlphaFoldDB" id="A0A0V1FI90"/>
<name>A0A0V1FI90_TRIPS</name>
<proteinExistence type="predicted"/>
<dbReference type="EMBL" id="JYDT01000084">
    <property type="protein sequence ID" value="KRY85754.1"/>
    <property type="molecule type" value="Genomic_DNA"/>
</dbReference>